<feature type="transmembrane region" description="Helical" evidence="1">
    <location>
        <begin position="202"/>
        <end position="224"/>
    </location>
</feature>
<evidence type="ECO:0000313" key="2">
    <source>
        <dbReference type="EMBL" id="KJU81293.1"/>
    </source>
</evidence>
<feature type="transmembrane region" description="Helical" evidence="1">
    <location>
        <begin position="270"/>
        <end position="295"/>
    </location>
</feature>
<reference evidence="2 3" key="1">
    <citation type="submission" date="2015-02" db="EMBL/GenBank/DDBJ databases">
        <title>Single-cell genomics of uncultivated deep-branching MTB reveals a conserved set of magnetosome genes.</title>
        <authorList>
            <person name="Kolinko S."/>
            <person name="Richter M."/>
            <person name="Glockner F.O."/>
            <person name="Brachmann A."/>
            <person name="Schuler D."/>
        </authorList>
    </citation>
    <scope>NUCLEOTIDE SEQUENCE [LARGE SCALE GENOMIC DNA]</scope>
    <source>
        <strain evidence="2">TM-1</strain>
    </source>
</reference>
<name>A0A0F3GKU7_9BACT</name>
<accession>A0A0F3GKU7</accession>
<organism evidence="2 3">
    <name type="scientific">Candidatus Magnetobacterium bavaricum</name>
    <dbReference type="NCBI Taxonomy" id="29290"/>
    <lineage>
        <taxon>Bacteria</taxon>
        <taxon>Pseudomonadati</taxon>
        <taxon>Nitrospirota</taxon>
        <taxon>Thermodesulfovibrionia</taxon>
        <taxon>Thermodesulfovibrionales</taxon>
        <taxon>Candidatus Magnetobacteriaceae</taxon>
        <taxon>Candidatus Magnetobacterium</taxon>
    </lineage>
</organism>
<feature type="transmembrane region" description="Helical" evidence="1">
    <location>
        <begin position="245"/>
        <end position="264"/>
    </location>
</feature>
<evidence type="ECO:0000313" key="3">
    <source>
        <dbReference type="Proteomes" id="UP000033423"/>
    </source>
</evidence>
<protein>
    <submittedName>
        <fullName evidence="2">Membrane protein</fullName>
    </submittedName>
</protein>
<evidence type="ECO:0000256" key="1">
    <source>
        <dbReference type="SAM" id="Phobius"/>
    </source>
</evidence>
<dbReference type="AlphaFoldDB" id="A0A0F3GKU7"/>
<keyword evidence="3" id="KW-1185">Reference proteome</keyword>
<keyword evidence="1" id="KW-0812">Transmembrane</keyword>
<sequence length="376" mass="42983">MLISIVITAVLISAIIKMQKGHKLAFESIAQGIDAVIVKKTLIGTSDGAKFECLHKQGPKHAPVNFVVRLFTDAFPGYVNIRKKGLFDRFGIRLSLVREFRTGDLSFDRDFFVETAKTSLASTLLTDQYVRQIIRELFAENIKTLIVTPSKMEANFFEAKMESIDPDRVKRIIHTLTWFHKNLSFARTSFIHSTKKPISTDAFLAIISIPFLIILFLGFSFALYNAVEFQTIEPTKMIAASVQYSLLRFVPVAVAFNVVFFVLITHRYDAHRLIITSLIVSFLSLASAGIGYFYFSNRYFDKSSEITNITRITDRYIEKGSKGARMYYLCFNHGKKGVICIKTNKRIYEYLQIENDIKVVTKSGYQNFEWVVDISR</sequence>
<keyword evidence="1" id="KW-1133">Transmembrane helix</keyword>
<gene>
    <name evidence="2" type="ORF">MBAV_006515</name>
</gene>
<dbReference type="EMBL" id="LACI01002737">
    <property type="protein sequence ID" value="KJU81293.1"/>
    <property type="molecule type" value="Genomic_DNA"/>
</dbReference>
<dbReference type="Proteomes" id="UP000033423">
    <property type="component" value="Unassembled WGS sequence"/>
</dbReference>
<keyword evidence="1" id="KW-0472">Membrane</keyword>
<comment type="caution">
    <text evidence="2">The sequence shown here is derived from an EMBL/GenBank/DDBJ whole genome shotgun (WGS) entry which is preliminary data.</text>
</comment>
<proteinExistence type="predicted"/>